<accession>A0AAV9ZKN1</accession>
<evidence type="ECO:0000256" key="1">
    <source>
        <dbReference type="SAM" id="MobiDB-lite"/>
    </source>
</evidence>
<dbReference type="Proteomes" id="UP001362999">
    <property type="component" value="Unassembled WGS sequence"/>
</dbReference>
<evidence type="ECO:0000313" key="2">
    <source>
        <dbReference type="EMBL" id="KAK6984730.1"/>
    </source>
</evidence>
<protein>
    <submittedName>
        <fullName evidence="2">Uncharacterized protein</fullName>
    </submittedName>
</protein>
<dbReference type="AlphaFoldDB" id="A0AAV9ZKN1"/>
<organism evidence="2 3">
    <name type="scientific">Favolaschia claudopus</name>
    <dbReference type="NCBI Taxonomy" id="2862362"/>
    <lineage>
        <taxon>Eukaryota</taxon>
        <taxon>Fungi</taxon>
        <taxon>Dikarya</taxon>
        <taxon>Basidiomycota</taxon>
        <taxon>Agaricomycotina</taxon>
        <taxon>Agaricomycetes</taxon>
        <taxon>Agaricomycetidae</taxon>
        <taxon>Agaricales</taxon>
        <taxon>Marasmiineae</taxon>
        <taxon>Mycenaceae</taxon>
        <taxon>Favolaschia</taxon>
    </lineage>
</organism>
<feature type="region of interest" description="Disordered" evidence="1">
    <location>
        <begin position="59"/>
        <end position="87"/>
    </location>
</feature>
<evidence type="ECO:0000313" key="3">
    <source>
        <dbReference type="Proteomes" id="UP001362999"/>
    </source>
</evidence>
<dbReference type="EMBL" id="JAWWNJ010000135">
    <property type="protein sequence ID" value="KAK6984730.1"/>
    <property type="molecule type" value="Genomic_DNA"/>
</dbReference>
<proteinExistence type="predicted"/>
<keyword evidence="3" id="KW-1185">Reference proteome</keyword>
<reference evidence="2 3" key="1">
    <citation type="journal article" date="2024" name="J Genomics">
        <title>Draft genome sequencing and assembly of Favolaschia claudopus CIRM-BRFM 2984 isolated from oak limbs.</title>
        <authorList>
            <person name="Navarro D."/>
            <person name="Drula E."/>
            <person name="Chaduli D."/>
            <person name="Cazenave R."/>
            <person name="Ahrendt S."/>
            <person name="Wang J."/>
            <person name="Lipzen A."/>
            <person name="Daum C."/>
            <person name="Barry K."/>
            <person name="Grigoriev I.V."/>
            <person name="Favel A."/>
            <person name="Rosso M.N."/>
            <person name="Martin F."/>
        </authorList>
    </citation>
    <scope>NUCLEOTIDE SEQUENCE [LARGE SCALE GENOMIC DNA]</scope>
    <source>
        <strain evidence="2 3">CIRM-BRFM 2984</strain>
    </source>
</reference>
<name>A0AAV9ZKN1_9AGAR</name>
<comment type="caution">
    <text evidence="2">The sequence shown here is derived from an EMBL/GenBank/DDBJ whole genome shotgun (WGS) entry which is preliminary data.</text>
</comment>
<gene>
    <name evidence="2" type="ORF">R3P38DRAFT_3231413</name>
</gene>
<sequence length="87" mass="9544">MTDQCALDTNGNLKDASEIGFYKSETNAKAISAKSTEPRRSGRKRQADNFALYLRAEKADNDGNPIVEAPKKNPVYSTSGEARARVH</sequence>